<protein>
    <submittedName>
        <fullName evidence="1">Uncharacterized protein</fullName>
    </submittedName>
</protein>
<reference evidence="1 2" key="1">
    <citation type="journal article" date="2018" name="Sci. Rep.">
        <title>Genomic signatures of local adaptation to the degree of environmental predictability in rotifers.</title>
        <authorList>
            <person name="Franch-Gras L."/>
            <person name="Hahn C."/>
            <person name="Garcia-Roger E.M."/>
            <person name="Carmona M.J."/>
            <person name="Serra M."/>
            <person name="Gomez A."/>
        </authorList>
    </citation>
    <scope>NUCLEOTIDE SEQUENCE [LARGE SCALE GENOMIC DNA]</scope>
    <source>
        <strain evidence="1">HYR1</strain>
    </source>
</reference>
<accession>A0A3M7PMJ5</accession>
<evidence type="ECO:0000313" key="1">
    <source>
        <dbReference type="EMBL" id="RNA00323.1"/>
    </source>
</evidence>
<evidence type="ECO:0000313" key="2">
    <source>
        <dbReference type="Proteomes" id="UP000276133"/>
    </source>
</evidence>
<sequence length="89" mass="10425">MATTFENPNFIDWPLPSLRLKIPSINTIKKKNSFLGPFSIYSKMEYCLIFLTKNNKKLQSIVFLQIFSKFDEIIDLETKEFTKSLVTLN</sequence>
<dbReference type="EMBL" id="REGN01009818">
    <property type="protein sequence ID" value="RNA00323.1"/>
    <property type="molecule type" value="Genomic_DNA"/>
</dbReference>
<gene>
    <name evidence="1" type="ORF">BpHYR1_011412</name>
</gene>
<comment type="caution">
    <text evidence="1">The sequence shown here is derived from an EMBL/GenBank/DDBJ whole genome shotgun (WGS) entry which is preliminary data.</text>
</comment>
<dbReference type="Proteomes" id="UP000276133">
    <property type="component" value="Unassembled WGS sequence"/>
</dbReference>
<organism evidence="1 2">
    <name type="scientific">Brachionus plicatilis</name>
    <name type="common">Marine rotifer</name>
    <name type="synonym">Brachionus muelleri</name>
    <dbReference type="NCBI Taxonomy" id="10195"/>
    <lineage>
        <taxon>Eukaryota</taxon>
        <taxon>Metazoa</taxon>
        <taxon>Spiralia</taxon>
        <taxon>Gnathifera</taxon>
        <taxon>Rotifera</taxon>
        <taxon>Eurotatoria</taxon>
        <taxon>Monogononta</taxon>
        <taxon>Pseudotrocha</taxon>
        <taxon>Ploima</taxon>
        <taxon>Brachionidae</taxon>
        <taxon>Brachionus</taxon>
    </lineage>
</organism>
<proteinExistence type="predicted"/>
<name>A0A3M7PMJ5_BRAPC</name>
<keyword evidence="2" id="KW-1185">Reference proteome</keyword>
<dbReference type="AlphaFoldDB" id="A0A3M7PMJ5"/>